<name>A0ABU7QRE1_AVIPA</name>
<comment type="caution">
    <text evidence="2">The sequence shown here is derived from an EMBL/GenBank/DDBJ whole genome shotgun (WGS) entry which is preliminary data.</text>
</comment>
<sequence>MENQQHEFQQHKTKYLAEKQALDNLLKEKSKTQNIIAALQQDLIEQANNAENKLEKENFISADDYVALKQAETGIKTRIEYYQAYLEEIDAKIYQQKERLFNEYQQILQMREKSLLAEFNALFEHFLNEQKDTLTRLYSLLKYSGVAQPNPLDDSYKGTLEYAVKQMLLNKIEKGINSEIPLDNEWELPIFVNRDELKTLAQKEKESKEQATIKTGFQKLIDNLY</sequence>
<accession>A0ABU7QRE1</accession>
<evidence type="ECO:0000313" key="3">
    <source>
        <dbReference type="Proteomes" id="UP001352533"/>
    </source>
</evidence>
<evidence type="ECO:0000313" key="2">
    <source>
        <dbReference type="EMBL" id="MEE6113154.1"/>
    </source>
</evidence>
<gene>
    <name evidence="2" type="ORF">M5S25_08110</name>
</gene>
<evidence type="ECO:0000256" key="1">
    <source>
        <dbReference type="SAM" id="Coils"/>
    </source>
</evidence>
<organism evidence="2 3">
    <name type="scientific">Avibacterium paragallinarum</name>
    <name type="common">Haemophilus gallinarum</name>
    <dbReference type="NCBI Taxonomy" id="728"/>
    <lineage>
        <taxon>Bacteria</taxon>
        <taxon>Pseudomonadati</taxon>
        <taxon>Pseudomonadota</taxon>
        <taxon>Gammaproteobacteria</taxon>
        <taxon>Pasteurellales</taxon>
        <taxon>Pasteurellaceae</taxon>
        <taxon>Avibacterium</taxon>
    </lineage>
</organism>
<feature type="coiled-coil region" evidence="1">
    <location>
        <begin position="22"/>
        <end position="57"/>
    </location>
</feature>
<dbReference type="EMBL" id="JAMDKS010000016">
    <property type="protein sequence ID" value="MEE6113154.1"/>
    <property type="molecule type" value="Genomic_DNA"/>
</dbReference>
<protein>
    <submittedName>
        <fullName evidence="2">Uncharacterized protein</fullName>
    </submittedName>
</protein>
<keyword evidence="1" id="KW-0175">Coiled coil</keyword>
<dbReference type="RefSeq" id="WP_194751597.1">
    <property type="nucleotide sequence ID" value="NZ_JACEWB010000016.1"/>
</dbReference>
<dbReference type="Proteomes" id="UP001352533">
    <property type="component" value="Unassembled WGS sequence"/>
</dbReference>
<reference evidence="2 3" key="1">
    <citation type="journal article" date="2022" name="Front. Microbiol.">
        <title>Commensal bacteria contribute to the growth of multidrug-resistant Avibacterium paragallinarum in chickens.</title>
        <authorList>
            <person name="Zhu J."/>
            <person name="Chen Y."/>
            <person name="Wu Y."/>
            <person name="Wang Y."/>
            <person name="Zhu K."/>
        </authorList>
    </citation>
    <scope>NUCLEOTIDE SEQUENCE [LARGE SCALE GENOMIC DNA]</scope>
    <source>
        <strain evidence="2 3">AV12</strain>
    </source>
</reference>
<keyword evidence="3" id="KW-1185">Reference proteome</keyword>
<proteinExistence type="predicted"/>